<dbReference type="EMBL" id="UINC01204926">
    <property type="protein sequence ID" value="SVE25869.1"/>
    <property type="molecule type" value="Genomic_DNA"/>
</dbReference>
<dbReference type="PROSITE" id="PS50889">
    <property type="entry name" value="S4"/>
    <property type="match status" value="1"/>
</dbReference>
<evidence type="ECO:0008006" key="2">
    <source>
        <dbReference type="Google" id="ProtNLM"/>
    </source>
</evidence>
<protein>
    <recommendedName>
        <fullName evidence="2">RNA-binding S4 domain-containing protein</fullName>
    </recommendedName>
</protein>
<sequence length="62" mass="7189">MKKIINLIVKLENVGLRTDVFINKKESLLSRTRIKNLILKKKLKFNNQIIINPSKKVSLGDK</sequence>
<feature type="non-terminal residue" evidence="1">
    <location>
        <position position="62"/>
    </location>
</feature>
<gene>
    <name evidence="1" type="ORF">METZ01_LOCUS478723</name>
</gene>
<organism evidence="1">
    <name type="scientific">marine metagenome</name>
    <dbReference type="NCBI Taxonomy" id="408172"/>
    <lineage>
        <taxon>unclassified sequences</taxon>
        <taxon>metagenomes</taxon>
        <taxon>ecological metagenomes</taxon>
    </lineage>
</organism>
<dbReference type="SUPFAM" id="SSF55174">
    <property type="entry name" value="Alpha-L RNA-binding motif"/>
    <property type="match status" value="1"/>
</dbReference>
<name>A0A383C1B8_9ZZZZ</name>
<proteinExistence type="predicted"/>
<dbReference type="AlphaFoldDB" id="A0A383C1B8"/>
<dbReference type="Gene3D" id="3.10.290.10">
    <property type="entry name" value="RNA-binding S4 domain"/>
    <property type="match status" value="1"/>
</dbReference>
<dbReference type="InterPro" id="IPR036986">
    <property type="entry name" value="S4_RNA-bd_sf"/>
</dbReference>
<accession>A0A383C1B8</accession>
<dbReference type="GO" id="GO:0003723">
    <property type="term" value="F:RNA binding"/>
    <property type="evidence" value="ECO:0007669"/>
    <property type="project" value="InterPro"/>
</dbReference>
<evidence type="ECO:0000313" key="1">
    <source>
        <dbReference type="EMBL" id="SVE25869.1"/>
    </source>
</evidence>
<reference evidence="1" key="1">
    <citation type="submission" date="2018-05" db="EMBL/GenBank/DDBJ databases">
        <authorList>
            <person name="Lanie J.A."/>
            <person name="Ng W.-L."/>
            <person name="Kazmierczak K.M."/>
            <person name="Andrzejewski T.M."/>
            <person name="Davidsen T.M."/>
            <person name="Wayne K.J."/>
            <person name="Tettelin H."/>
            <person name="Glass J.I."/>
            <person name="Rusch D."/>
            <person name="Podicherti R."/>
            <person name="Tsui H.-C.T."/>
            <person name="Winkler M.E."/>
        </authorList>
    </citation>
    <scope>NUCLEOTIDE SEQUENCE</scope>
</reference>